<organism evidence="11 12">
    <name type="scientific">Saitoella complicata (strain BCRC 22490 / CBS 7301 / JCM 7358 / NBRC 10748 / NRRL Y-17804)</name>
    <dbReference type="NCBI Taxonomy" id="698492"/>
    <lineage>
        <taxon>Eukaryota</taxon>
        <taxon>Fungi</taxon>
        <taxon>Dikarya</taxon>
        <taxon>Ascomycota</taxon>
        <taxon>Taphrinomycotina</taxon>
        <taxon>Taphrinomycotina incertae sedis</taxon>
        <taxon>Saitoella</taxon>
    </lineage>
</organism>
<dbReference type="AlphaFoldDB" id="A0A0E9NLT5"/>
<keyword evidence="4 9" id="KW-0812">Transmembrane</keyword>
<dbReference type="InterPro" id="IPR018108">
    <property type="entry name" value="MCP_transmembrane"/>
</dbReference>
<keyword evidence="12" id="KW-1185">Reference proteome</keyword>
<evidence type="ECO:0000256" key="7">
    <source>
        <dbReference type="ARBA" id="ARBA00023128"/>
    </source>
</evidence>
<dbReference type="InterPro" id="IPR050567">
    <property type="entry name" value="Mitochondrial_Carrier"/>
</dbReference>
<evidence type="ECO:0008006" key="13">
    <source>
        <dbReference type="Google" id="ProtNLM"/>
    </source>
</evidence>
<dbReference type="PROSITE" id="PS50920">
    <property type="entry name" value="SOLCAR"/>
    <property type="match status" value="3"/>
</dbReference>
<comment type="subcellular location">
    <subcellularLocation>
        <location evidence="1">Mitochondrion membrane</location>
        <topology evidence="1">Multi-pass membrane protein</topology>
    </subcellularLocation>
</comment>
<protein>
    <recommendedName>
        <fullName evidence="13">Mitochondrial carrier protein</fullName>
    </recommendedName>
</protein>
<dbReference type="GO" id="GO:0000064">
    <property type="term" value="F:L-ornithine transmembrane transporter activity"/>
    <property type="evidence" value="ECO:0007669"/>
    <property type="project" value="TreeGrafter"/>
</dbReference>
<dbReference type="PANTHER" id="PTHR45624">
    <property type="entry name" value="MITOCHONDRIAL BASIC AMINO ACIDS TRANSPORTER-RELATED"/>
    <property type="match status" value="1"/>
</dbReference>
<evidence type="ECO:0000256" key="6">
    <source>
        <dbReference type="ARBA" id="ARBA00022989"/>
    </source>
</evidence>
<evidence type="ECO:0000256" key="10">
    <source>
        <dbReference type="RuleBase" id="RU000488"/>
    </source>
</evidence>
<dbReference type="Pfam" id="PF00153">
    <property type="entry name" value="Mito_carr"/>
    <property type="match status" value="3"/>
</dbReference>
<sequence>MADATHVENENIRRLKDAAAGTAGGMVQVLVGQPFDIIKVRLQTQSTTNPQYTGVADAARKIAANEGPLAFYKGTLAPLLGIGACVSVQFAVFHQVRRNFAMKNAETRGDRSEDLTYGQFYVAGAAAGIANSGIAGPLERVRILLQTQPSSPSRLFNGPLDCVKKIGAEQGTLRGLYRGLVPTILREGQGSGFWFLTYEFLVRHMASSNNTTRDQLPAWRLCLCGASAGAMFWLSSYPLDVIKSKMQGFGGDAKYKGVIDCVRQTYAQGGVGAFWRGIVPTIMRAGPASASTFLTVEMTMRLLG</sequence>
<evidence type="ECO:0000256" key="4">
    <source>
        <dbReference type="ARBA" id="ARBA00022692"/>
    </source>
</evidence>
<keyword evidence="8 9" id="KW-0472">Membrane</keyword>
<dbReference type="PANTHER" id="PTHR45624:SF12">
    <property type="entry name" value="MITOCHONDRIAL ORNITHINE TRANSPORTER 1"/>
    <property type="match status" value="1"/>
</dbReference>
<evidence type="ECO:0000256" key="3">
    <source>
        <dbReference type="ARBA" id="ARBA00022448"/>
    </source>
</evidence>
<dbReference type="OrthoDB" id="409586at2759"/>
<keyword evidence="5" id="KW-0677">Repeat</keyword>
<keyword evidence="3 10" id="KW-0813">Transport</keyword>
<dbReference type="SUPFAM" id="SSF103506">
    <property type="entry name" value="Mitochondrial carrier"/>
    <property type="match status" value="1"/>
</dbReference>
<feature type="repeat" description="Solcar" evidence="9">
    <location>
        <begin position="12"/>
        <end position="99"/>
    </location>
</feature>
<reference evidence="11 12" key="3">
    <citation type="journal article" date="2015" name="Genome Announc.">
        <title>Draft Genome Sequence of the Archiascomycetous Yeast Saitoella complicata.</title>
        <authorList>
            <person name="Yamauchi K."/>
            <person name="Kondo S."/>
            <person name="Hamamoto M."/>
            <person name="Takahashi Y."/>
            <person name="Ogura Y."/>
            <person name="Hayashi T."/>
            <person name="Nishida H."/>
        </authorList>
    </citation>
    <scope>NUCLEOTIDE SEQUENCE [LARGE SCALE GENOMIC DNA]</scope>
    <source>
        <strain evidence="11 12">NRRL Y-17804</strain>
    </source>
</reference>
<dbReference type="Gene3D" id="1.50.40.10">
    <property type="entry name" value="Mitochondrial carrier domain"/>
    <property type="match status" value="2"/>
</dbReference>
<dbReference type="GO" id="GO:1990575">
    <property type="term" value="P:mitochondrial L-ornithine transmembrane transport"/>
    <property type="evidence" value="ECO:0007669"/>
    <property type="project" value="TreeGrafter"/>
</dbReference>
<gene>
    <name evidence="11" type="ORF">G7K_4930-t1</name>
</gene>
<evidence type="ECO:0000313" key="12">
    <source>
        <dbReference type="Proteomes" id="UP000033140"/>
    </source>
</evidence>
<reference evidence="11 12" key="1">
    <citation type="journal article" date="2011" name="J. Gen. Appl. Microbiol.">
        <title>Draft genome sequencing of the enigmatic yeast Saitoella complicata.</title>
        <authorList>
            <person name="Nishida H."/>
            <person name="Hamamoto M."/>
            <person name="Sugiyama J."/>
        </authorList>
    </citation>
    <scope>NUCLEOTIDE SEQUENCE [LARGE SCALE GENOMIC DNA]</scope>
    <source>
        <strain evidence="11 12">NRRL Y-17804</strain>
    </source>
</reference>
<evidence type="ECO:0000256" key="9">
    <source>
        <dbReference type="PROSITE-ProRule" id="PRU00282"/>
    </source>
</evidence>
<accession>A0A0E9NLT5</accession>
<keyword evidence="7" id="KW-0496">Mitochondrion</keyword>
<dbReference type="RefSeq" id="XP_019027446.1">
    <property type="nucleotide sequence ID" value="XM_019168227.1"/>
</dbReference>
<proteinExistence type="inferred from homology"/>
<dbReference type="EMBL" id="BACD03000037">
    <property type="protein sequence ID" value="GAO50809.1"/>
    <property type="molecule type" value="Genomic_DNA"/>
</dbReference>
<dbReference type="GO" id="GO:0031966">
    <property type="term" value="C:mitochondrial membrane"/>
    <property type="evidence" value="ECO:0007669"/>
    <property type="project" value="UniProtKB-SubCell"/>
</dbReference>
<feature type="repeat" description="Solcar" evidence="9">
    <location>
        <begin position="115"/>
        <end position="204"/>
    </location>
</feature>
<dbReference type="InterPro" id="IPR023395">
    <property type="entry name" value="MCP_dom_sf"/>
</dbReference>
<evidence type="ECO:0000256" key="2">
    <source>
        <dbReference type="ARBA" id="ARBA00006375"/>
    </source>
</evidence>
<dbReference type="OMA" id="VWFLAFE"/>
<comment type="similarity">
    <text evidence="2 10">Belongs to the mitochondrial carrier (TC 2.A.29) family.</text>
</comment>
<dbReference type="STRING" id="698492.A0A0E9NLT5"/>
<comment type="caution">
    <text evidence="11">The sequence shown here is derived from an EMBL/GenBank/DDBJ whole genome shotgun (WGS) entry which is preliminary data.</text>
</comment>
<evidence type="ECO:0000313" key="11">
    <source>
        <dbReference type="EMBL" id="GAO50809.1"/>
    </source>
</evidence>
<name>A0A0E9NLT5_SAICN</name>
<evidence type="ECO:0000256" key="5">
    <source>
        <dbReference type="ARBA" id="ARBA00022737"/>
    </source>
</evidence>
<keyword evidence="6" id="KW-1133">Transmembrane helix</keyword>
<evidence type="ECO:0000256" key="1">
    <source>
        <dbReference type="ARBA" id="ARBA00004225"/>
    </source>
</evidence>
<reference evidence="11 12" key="2">
    <citation type="journal article" date="2014" name="J. Gen. Appl. Microbiol.">
        <title>The early diverging ascomycetous budding yeast Saitoella complicata has three histone deacetylases belonging to the Clr6, Hos2, and Rpd3 lineages.</title>
        <authorList>
            <person name="Nishida H."/>
            <person name="Matsumoto T."/>
            <person name="Kondo S."/>
            <person name="Hamamoto M."/>
            <person name="Yoshikawa H."/>
        </authorList>
    </citation>
    <scope>NUCLEOTIDE SEQUENCE [LARGE SCALE GENOMIC DNA]</scope>
    <source>
        <strain evidence="11 12">NRRL Y-17804</strain>
    </source>
</reference>
<dbReference type="Proteomes" id="UP000033140">
    <property type="component" value="Unassembled WGS sequence"/>
</dbReference>
<feature type="repeat" description="Solcar" evidence="9">
    <location>
        <begin position="216"/>
        <end position="302"/>
    </location>
</feature>
<evidence type="ECO:0000256" key="8">
    <source>
        <dbReference type="ARBA" id="ARBA00023136"/>
    </source>
</evidence>